<dbReference type="InterPro" id="IPR037523">
    <property type="entry name" value="VOC_core"/>
</dbReference>
<dbReference type="Pfam" id="PF00903">
    <property type="entry name" value="Glyoxalase"/>
    <property type="match status" value="1"/>
</dbReference>
<name>A0A6M4GZQ6_9PROT</name>
<dbReference type="InterPro" id="IPR029068">
    <property type="entry name" value="Glyas_Bleomycin-R_OHBP_Dase"/>
</dbReference>
<dbReference type="InterPro" id="IPR004360">
    <property type="entry name" value="Glyas_Fos-R_dOase_dom"/>
</dbReference>
<feature type="domain" description="VOC" evidence="1">
    <location>
        <begin position="6"/>
        <end position="150"/>
    </location>
</feature>
<dbReference type="AlphaFoldDB" id="A0A6M4GZQ6"/>
<keyword evidence="3" id="KW-1185">Reference proteome</keyword>
<protein>
    <recommendedName>
        <fullName evidence="1">VOC domain-containing protein</fullName>
    </recommendedName>
</protein>
<dbReference type="SUPFAM" id="SSF54593">
    <property type="entry name" value="Glyoxalase/Bleomycin resistance protein/Dihydroxybiphenyl dioxygenase"/>
    <property type="match status" value="1"/>
</dbReference>
<accession>A0A6M4GZQ6</accession>
<proteinExistence type="predicted"/>
<dbReference type="Gene3D" id="3.10.180.10">
    <property type="entry name" value="2,3-Dihydroxybiphenyl 1,2-Dioxygenase, domain 1"/>
    <property type="match status" value="1"/>
</dbReference>
<organism evidence="2 3">
    <name type="scientific">Usitatibacter rugosus</name>
    <dbReference type="NCBI Taxonomy" id="2732067"/>
    <lineage>
        <taxon>Bacteria</taxon>
        <taxon>Pseudomonadati</taxon>
        <taxon>Pseudomonadota</taxon>
        <taxon>Betaproteobacteria</taxon>
        <taxon>Nitrosomonadales</taxon>
        <taxon>Usitatibacteraceae</taxon>
        <taxon>Usitatibacter</taxon>
    </lineage>
</organism>
<evidence type="ECO:0000313" key="3">
    <source>
        <dbReference type="Proteomes" id="UP000501534"/>
    </source>
</evidence>
<dbReference type="Proteomes" id="UP000501534">
    <property type="component" value="Chromosome"/>
</dbReference>
<sequence length="152" mass="16680">MIDGARYGHTNLIARDWRALARFYQDLFGCTPVPPERDFRGRDLERGSGIARAELRGVHLRLPGHGPSGPTLEIFNYNVLEERPRTAVNRPGFGHIAFVVDDVEAARQAVLSAGGRSVGDVVTLTNAAGARLTWTYVTDPEDNVIELQSPAK</sequence>
<dbReference type="RefSeq" id="WP_171095189.1">
    <property type="nucleotide sequence ID" value="NZ_CP053069.1"/>
</dbReference>
<dbReference type="KEGG" id="uru:DSM104443_03824"/>
<dbReference type="EMBL" id="CP053069">
    <property type="protein sequence ID" value="QJR12731.1"/>
    <property type="molecule type" value="Genomic_DNA"/>
</dbReference>
<evidence type="ECO:0000313" key="2">
    <source>
        <dbReference type="EMBL" id="QJR12731.1"/>
    </source>
</evidence>
<evidence type="ECO:0000259" key="1">
    <source>
        <dbReference type="PROSITE" id="PS51819"/>
    </source>
</evidence>
<dbReference type="PROSITE" id="PS51819">
    <property type="entry name" value="VOC"/>
    <property type="match status" value="1"/>
</dbReference>
<gene>
    <name evidence="2" type="ORF">DSM104443_03824</name>
</gene>
<reference evidence="2 3" key="1">
    <citation type="submission" date="2020-04" db="EMBL/GenBank/DDBJ databases">
        <title>Usitatibacter rugosus gen. nov., sp. nov. and Usitatibacter palustris sp. nov., novel members of Usitatibacteraceae fam. nov. within the order Nitrosomonadales isolated from soil.</title>
        <authorList>
            <person name="Huber K.J."/>
            <person name="Neumann-Schaal M."/>
            <person name="Geppert A."/>
            <person name="Luckner M."/>
            <person name="Wanner G."/>
            <person name="Overmann J."/>
        </authorList>
    </citation>
    <scope>NUCLEOTIDE SEQUENCE [LARGE SCALE GENOMIC DNA]</scope>
    <source>
        <strain evidence="2 3">0125_3</strain>
    </source>
</reference>